<evidence type="ECO:0000256" key="1">
    <source>
        <dbReference type="SAM" id="Coils"/>
    </source>
</evidence>
<dbReference type="EMBL" id="FMBA01000060">
    <property type="protein sequence ID" value="SCC26702.1"/>
    <property type="molecule type" value="Genomic_DNA"/>
</dbReference>
<gene>
    <name evidence="2" type="ORF">GA0061080_10606</name>
</gene>
<feature type="coiled-coil region" evidence="1">
    <location>
        <begin position="2"/>
        <end position="33"/>
    </location>
</feature>
<sequence>MNKFNEIKLEEKVEKLQKLQRELYAEYKELIDDNVFMKMNTRLEILQTMQQILKIGKTTDNLKNSFYIEKFDN</sequence>
<evidence type="ECO:0000313" key="3">
    <source>
        <dbReference type="Proteomes" id="UP000199698"/>
    </source>
</evidence>
<dbReference type="AlphaFoldDB" id="A0A1C4D5U0"/>
<accession>A0A1C4D5U0</accession>
<dbReference type="RefSeq" id="WP_065611347.1">
    <property type="nucleotide sequence ID" value="NZ_FMBA01000060.1"/>
</dbReference>
<keyword evidence="1" id="KW-0175">Coiled coil</keyword>
<dbReference type="STRING" id="1798183.GA0061080_10606"/>
<proteinExistence type="predicted"/>
<protein>
    <submittedName>
        <fullName evidence="2">Uncharacterized protein</fullName>
    </submittedName>
</protein>
<organism evidence="2 3">
    <name type="scientific">Gilliamella intestini</name>
    <dbReference type="NCBI Taxonomy" id="1798183"/>
    <lineage>
        <taxon>Bacteria</taxon>
        <taxon>Pseudomonadati</taxon>
        <taxon>Pseudomonadota</taxon>
        <taxon>Gammaproteobacteria</taxon>
        <taxon>Orbales</taxon>
        <taxon>Orbaceae</taxon>
        <taxon>Gilliamella</taxon>
    </lineage>
</organism>
<keyword evidence="3" id="KW-1185">Reference proteome</keyword>
<evidence type="ECO:0000313" key="2">
    <source>
        <dbReference type="EMBL" id="SCC26702.1"/>
    </source>
</evidence>
<reference evidence="3" key="1">
    <citation type="submission" date="2016-08" db="EMBL/GenBank/DDBJ databases">
        <authorList>
            <person name="Varghese N."/>
            <person name="Submissions Spin"/>
        </authorList>
    </citation>
    <scope>NUCLEOTIDE SEQUENCE [LARGE SCALE GENOMIC DNA]</scope>
    <source>
        <strain evidence="3">R-53144</strain>
    </source>
</reference>
<dbReference type="Proteomes" id="UP000199698">
    <property type="component" value="Unassembled WGS sequence"/>
</dbReference>
<name>A0A1C4D5U0_9GAMM</name>